<dbReference type="SUPFAM" id="SSF54621">
    <property type="entry name" value="Heme-binding protein A (HasA)"/>
    <property type="match status" value="1"/>
</dbReference>
<evidence type="ECO:0000313" key="2">
    <source>
        <dbReference type="Proteomes" id="UP001161137"/>
    </source>
</evidence>
<dbReference type="AlphaFoldDB" id="A0AA42LGP3"/>
<protein>
    <submittedName>
        <fullName evidence="1">Heme acquisition protein HasA</fullName>
    </submittedName>
</protein>
<organism evidence="1 2">
    <name type="scientific">Ectopseudomonas toyotomiensis</name>
    <dbReference type="NCBI Taxonomy" id="554344"/>
    <lineage>
        <taxon>Bacteria</taxon>
        <taxon>Pseudomonadati</taxon>
        <taxon>Pseudomonadota</taxon>
        <taxon>Gammaproteobacteria</taxon>
        <taxon>Pseudomonadales</taxon>
        <taxon>Pseudomonadaceae</taxon>
        <taxon>Ectopseudomonas</taxon>
    </lineage>
</organism>
<name>A0AA42LGP3_9GAMM</name>
<dbReference type="Pfam" id="PF06438">
    <property type="entry name" value="HasA"/>
    <property type="match status" value="1"/>
</dbReference>
<dbReference type="InterPro" id="IPR010495">
    <property type="entry name" value="HasA_haem-bd"/>
</dbReference>
<comment type="caution">
    <text evidence="1">The sequence shown here is derived from an EMBL/GenBank/DDBJ whole genome shotgun (WGS) entry which is preliminary data.</text>
</comment>
<accession>A0AA42LGP3</accession>
<proteinExistence type="predicted"/>
<gene>
    <name evidence="1" type="ORF">N5D41_25650</name>
</gene>
<dbReference type="RefSeq" id="WP_196457064.1">
    <property type="nucleotide sequence ID" value="NZ_JACFYY010000003.1"/>
</dbReference>
<reference evidence="1" key="1">
    <citation type="submission" date="2022-09" db="EMBL/GenBank/DDBJ databases">
        <title>Intensive care unit water sources are persistently colonized with multi-drug resistant bacteria and are the site of extensive horizontal gene transfer of antibiotic resistance genes.</title>
        <authorList>
            <person name="Diorio-Toth L."/>
        </authorList>
    </citation>
    <scope>NUCLEOTIDE SEQUENCE</scope>
    <source>
        <strain evidence="1">GD03863</strain>
    </source>
</reference>
<sequence length="188" mass="19471">MSLSISYSATYASNSISSYLSAWELTFADNNHTSGNVNEGSNTGGFYPGYLSGTQYAISGYESTGAFVAEGTLSYNITTHVLSGDLDSVNLGGYLYKDASGYNLFDDQVTFDGLGLSGSDVHDTIYALMSGNTGELEAQLNDILDDYGVSTADTFDVVAAALVAGPLSTGSAELIGVPELADDLALAA</sequence>
<dbReference type="Proteomes" id="UP001161137">
    <property type="component" value="Unassembled WGS sequence"/>
</dbReference>
<dbReference type="EMBL" id="JAOCDH010000062">
    <property type="protein sequence ID" value="MDH0704866.1"/>
    <property type="molecule type" value="Genomic_DNA"/>
</dbReference>
<dbReference type="InterPro" id="IPR036912">
    <property type="entry name" value="HasA_haem-bd_sf"/>
</dbReference>
<dbReference type="Gene3D" id="3.30.1500.10">
    <property type="entry name" value="Haem-binding HasA"/>
    <property type="match status" value="1"/>
</dbReference>
<evidence type="ECO:0000313" key="1">
    <source>
        <dbReference type="EMBL" id="MDH0704866.1"/>
    </source>
</evidence>